<feature type="transmembrane region" description="Helical" evidence="1">
    <location>
        <begin position="1247"/>
        <end position="1266"/>
    </location>
</feature>
<proteinExistence type="predicted"/>
<dbReference type="OrthoDB" id="218649at2"/>
<evidence type="ECO:0008006" key="4">
    <source>
        <dbReference type="Google" id="ProtNLM"/>
    </source>
</evidence>
<accession>A0A1H7YTP5</accession>
<dbReference type="RefSeq" id="WP_139198342.1">
    <property type="nucleotide sequence ID" value="NZ_FOBS01000018.1"/>
</dbReference>
<keyword evidence="1" id="KW-0472">Membrane</keyword>
<dbReference type="EMBL" id="FOBS01000018">
    <property type="protein sequence ID" value="SEM49244.1"/>
    <property type="molecule type" value="Genomic_DNA"/>
</dbReference>
<keyword evidence="3" id="KW-1185">Reference proteome</keyword>
<keyword evidence="1" id="KW-1133">Transmembrane helix</keyword>
<dbReference type="AlphaFoldDB" id="A0A1H7YTP5"/>
<evidence type="ECO:0000313" key="3">
    <source>
        <dbReference type="Proteomes" id="UP000198744"/>
    </source>
</evidence>
<evidence type="ECO:0000256" key="1">
    <source>
        <dbReference type="SAM" id="Phobius"/>
    </source>
</evidence>
<reference evidence="2 3" key="1">
    <citation type="submission" date="2016-10" db="EMBL/GenBank/DDBJ databases">
        <authorList>
            <person name="de Groot N.N."/>
        </authorList>
    </citation>
    <scope>NUCLEOTIDE SEQUENCE [LARGE SCALE GENOMIC DNA]</scope>
    <source>
        <strain evidence="2 3">DSM 8423</strain>
    </source>
</reference>
<dbReference type="STRING" id="43775.SAMN04489760_11810"/>
<name>A0A1H7YTP5_9BACT</name>
<gene>
    <name evidence="2" type="ORF">SAMN04489760_11810</name>
</gene>
<organism evidence="2 3">
    <name type="scientific">Syntrophus gentianae</name>
    <dbReference type="NCBI Taxonomy" id="43775"/>
    <lineage>
        <taxon>Bacteria</taxon>
        <taxon>Pseudomonadati</taxon>
        <taxon>Thermodesulfobacteriota</taxon>
        <taxon>Syntrophia</taxon>
        <taxon>Syntrophales</taxon>
        <taxon>Syntrophaceae</taxon>
        <taxon>Syntrophus</taxon>
    </lineage>
</organism>
<dbReference type="Proteomes" id="UP000198744">
    <property type="component" value="Unassembled WGS sequence"/>
</dbReference>
<keyword evidence="1" id="KW-0812">Transmembrane</keyword>
<evidence type="ECO:0000313" key="2">
    <source>
        <dbReference type="EMBL" id="SEM49244.1"/>
    </source>
</evidence>
<protein>
    <recommendedName>
        <fullName evidence="4">PEP-CTERM protein-sorting domain-containing protein</fullName>
    </recommendedName>
</protein>
<sequence length="1271" mass="129203">MKRISRKRWGAFSSVLFLLLFWLSVLPGHVAAATNATWSHGGDGVWNNPAYWDILTVPNGAYNVFIIDGTSTVTSNINVAVENLTLASGNGLIIQDGTSFSVSGGTGIVNNNGTITIGGNGADTRFYVGSPNVTLTGSGTLILNPGNTAQRSRISSTNGNYVLTNDTNHTIMGSGYIGEGNMGLVNRGTIVANNTAGPLYINLSGVGAVNEGTLKAMGGAGLQLVGQTFDNATGLILADGAGSYVGLRDSVVVNGGAFTTTNGGVIATMNNSTLNGITLTAGSSFQGWDGTNTRLKNTIANEGTMTIAGNGGDTRFYVDSANVTLTGSGTLVLNAGNTAQRSRISSTNANYVLTNDTNHTIMGSGWIGEGNMGLVNKGTIVANNTAGPLYIHLSGVGAVNEGTLKAMDGAGLQLYNQTFDNTTGLILADGAGSYVGLREGVVVKGGAFTTTNGGVIATLNSGTIDGITLTANSAFQGSDNTNTYLRNTLTNNGTMTIAGNGSDTRFYVNSDDVTLTGSGTLVLNPGNSNQRSRISSTNGNFILTNDTDHTILGSGWVGENNMGLVNKGTIAATNAGAPLYIDVNSKDAVNEGTLKATGGAGLHLMNGYFDNTKGLVLAEGSGSYVGLVDGVEVKGGAFTTANGGVIATLNSGTVDGITLTANSAFQGSDNTNTYLKNTITNNGTMTIAGNGSDTRFFVNSADVTLTGSGTLVLNPGNTNQRSRISSTNGNYILTNDTDHTILGSGWVGENNMGLVNKGTISATHAGIPLRIDVNSKDAVNEGTLKAMGGAGLQLMNGFFDNTKGLILAEGSGSYVGLVDGAEVKGGVFTTTNGGVITTLNSGTIDGITLTANSAFQGSDNTNTYLKNTITNNGAMTIAGNGSDTYFYLDSADVTLTGSGTLVLNPGNTAQRSRISSTNGNFILTNDTNHTILGSGWVGQNNMGIVNKGTIVANNAGAPLYINPNANLLDNQGTLRAESGATLAVLDGLKNYGSNTLTGGTYYAAGTLKLPVAAAGIVTNAATIVLDGPSSAILRYADNTDALKGFATNAAAGDFTIKNGRDFTTAGAFSNAGLMTFGTGSDFQVGATGSLQDYSQSAGNTTVDGTLTANNVAINGGILKGTGSVTGSVVNNSGVVAPGDSPGTLTIHGTYAQSNDGTLAIQLLNSGSGNYSLLAVDGSASLGGALAIYVLSNATISDGDTFTVLTSSGILGDFASISDNSASIDFTWSIYDGKDVILTAHGSTVVPLPPAILLLGTGLLGMFGYRLRMKRR</sequence>